<comment type="caution">
    <text evidence="6">The sequence shown here is derived from an EMBL/GenBank/DDBJ whole genome shotgun (WGS) entry which is preliminary data.</text>
</comment>
<dbReference type="OrthoDB" id="1678912at2759"/>
<evidence type="ECO:0000313" key="6">
    <source>
        <dbReference type="EMBL" id="KAE8956709.1"/>
    </source>
</evidence>
<dbReference type="InterPro" id="IPR001965">
    <property type="entry name" value="Znf_PHD"/>
</dbReference>
<dbReference type="InterPro" id="IPR011011">
    <property type="entry name" value="Znf_FYVE_PHD"/>
</dbReference>
<organism evidence="6 7">
    <name type="scientific">Phytophthora rubi</name>
    <dbReference type="NCBI Taxonomy" id="129364"/>
    <lineage>
        <taxon>Eukaryota</taxon>
        <taxon>Sar</taxon>
        <taxon>Stramenopiles</taxon>
        <taxon>Oomycota</taxon>
        <taxon>Peronosporomycetes</taxon>
        <taxon>Peronosporales</taxon>
        <taxon>Peronosporaceae</taxon>
        <taxon>Phytophthora</taxon>
    </lineage>
</organism>
<dbReference type="Gene3D" id="3.30.40.10">
    <property type="entry name" value="Zinc/RING finger domain, C3HC4 (zinc finger)"/>
    <property type="match status" value="1"/>
</dbReference>
<evidence type="ECO:0000313" key="7">
    <source>
        <dbReference type="Proteomes" id="UP000435112"/>
    </source>
</evidence>
<dbReference type="EMBL" id="QXFU01008326">
    <property type="protein sequence ID" value="KAE8956709.1"/>
    <property type="molecule type" value="Genomic_DNA"/>
</dbReference>
<evidence type="ECO:0000256" key="4">
    <source>
        <dbReference type="SAM" id="MobiDB-lite"/>
    </source>
</evidence>
<evidence type="ECO:0000256" key="3">
    <source>
        <dbReference type="ARBA" id="ARBA00022833"/>
    </source>
</evidence>
<keyword evidence="2" id="KW-0863">Zinc-finger</keyword>
<feature type="compositionally biased region" description="Acidic residues" evidence="4">
    <location>
        <begin position="271"/>
        <end position="281"/>
    </location>
</feature>
<accession>A0A6A3GGN7</accession>
<dbReference type="SMART" id="SM00249">
    <property type="entry name" value="PHD"/>
    <property type="match status" value="1"/>
</dbReference>
<reference evidence="6 7" key="1">
    <citation type="submission" date="2018-09" db="EMBL/GenBank/DDBJ databases">
        <title>Genomic investigation of the strawberry pathogen Phytophthora fragariae indicates pathogenicity is determined by transcriptional variation in three key races.</title>
        <authorList>
            <person name="Adams T.M."/>
            <person name="Armitage A.D."/>
            <person name="Sobczyk M.K."/>
            <person name="Bates H.J."/>
            <person name="Dunwell J.M."/>
            <person name="Nellist C.F."/>
            <person name="Harrison R.J."/>
        </authorList>
    </citation>
    <scope>NUCLEOTIDE SEQUENCE [LARGE SCALE GENOMIC DNA]</scope>
    <source>
        <strain evidence="6 7">SCRP324</strain>
    </source>
</reference>
<feature type="non-terminal residue" evidence="6">
    <location>
        <position position="293"/>
    </location>
</feature>
<name>A0A6A3GGN7_9STRA</name>
<dbReference type="GO" id="GO:0008270">
    <property type="term" value="F:zinc ion binding"/>
    <property type="evidence" value="ECO:0007669"/>
    <property type="project" value="UniProtKB-KW"/>
</dbReference>
<dbReference type="InterPro" id="IPR013083">
    <property type="entry name" value="Znf_RING/FYVE/PHD"/>
</dbReference>
<dbReference type="SUPFAM" id="SSF57903">
    <property type="entry name" value="FYVE/PHD zinc finger"/>
    <property type="match status" value="1"/>
</dbReference>
<keyword evidence="3" id="KW-0862">Zinc</keyword>
<feature type="region of interest" description="Disordered" evidence="4">
    <location>
        <begin position="271"/>
        <end position="293"/>
    </location>
</feature>
<keyword evidence="1" id="KW-0479">Metal-binding</keyword>
<dbReference type="Proteomes" id="UP000435112">
    <property type="component" value="Unassembled WGS sequence"/>
</dbReference>
<protein>
    <recommendedName>
        <fullName evidence="5">Zinc finger PHD-type domain-containing protein</fullName>
    </recommendedName>
</protein>
<evidence type="ECO:0000256" key="1">
    <source>
        <dbReference type="ARBA" id="ARBA00022723"/>
    </source>
</evidence>
<dbReference type="Pfam" id="PF00628">
    <property type="entry name" value="PHD"/>
    <property type="match status" value="1"/>
</dbReference>
<feature type="domain" description="Zinc finger PHD-type" evidence="5">
    <location>
        <begin position="1"/>
        <end position="35"/>
    </location>
</feature>
<proteinExistence type="predicted"/>
<evidence type="ECO:0000256" key="2">
    <source>
        <dbReference type="ARBA" id="ARBA00022771"/>
    </source>
</evidence>
<gene>
    <name evidence="6" type="ORF">PR002_g31391</name>
</gene>
<dbReference type="InterPro" id="IPR019787">
    <property type="entry name" value="Znf_PHD-finger"/>
</dbReference>
<dbReference type="AlphaFoldDB" id="A0A6A3GGN7"/>
<evidence type="ECO:0000259" key="5">
    <source>
        <dbReference type="SMART" id="SM00249"/>
    </source>
</evidence>
<sequence length="293" mass="33339">MICCDFCDEWYHSNCVDLSPRELDGIEAFRCPRCSRRQNLYYLDKKLVRRESLGRRPALARVENCVAQMQAQLVACPPGAQELMAYIHAVKGVENDVSTFVRDFALRPFSPAAYATLDYVRTQEVAVVQLMERVTSLEVGLETAQLQLGAVHWCLRACQLVLGRNNHAPRYAHLAALLQDVRSQEPGFVFPREEYRMMQLTIAERVNKAAQWMRAAKTLEVEEWNVEKARRLQREAEELGAYLELPAAELQLVQNIAAGHVHQTVGAVDVEEEEEEEEEVIPDSPSAVAWNKQ</sequence>